<dbReference type="Gene3D" id="3.20.20.190">
    <property type="entry name" value="Phosphatidylinositol (PI) phosphodiesterase"/>
    <property type="match status" value="1"/>
</dbReference>
<dbReference type="GeneTree" id="ENSGT00940000156251"/>
<protein>
    <submittedName>
        <fullName evidence="10">Glycerophosphodiester phosphodiesterase domain containing 4</fullName>
    </submittedName>
</protein>
<dbReference type="SUPFAM" id="SSF51695">
    <property type="entry name" value="PLC-like phosphodiesterases"/>
    <property type="match status" value="1"/>
</dbReference>
<keyword evidence="4" id="KW-0378">Hydrolase</keyword>
<dbReference type="Pfam" id="PF03009">
    <property type="entry name" value="GDPD"/>
    <property type="match status" value="1"/>
</dbReference>
<dbReference type="VEuPathDB" id="HostDB:ENSCPOG00000008503"/>
<dbReference type="STRING" id="10141.ENSCPOP00000007644"/>
<accession>H0VCI3</accession>
<evidence type="ECO:0000256" key="2">
    <source>
        <dbReference type="ARBA" id="ARBA00007277"/>
    </source>
</evidence>
<feature type="transmembrane region" description="Helical" evidence="8">
    <location>
        <begin position="104"/>
        <end position="130"/>
    </location>
</feature>
<dbReference type="InParanoid" id="H0VCI3"/>
<proteinExistence type="inferred from homology"/>
<dbReference type="PANTHER" id="PTHR23344">
    <property type="entry name" value="GLYCEROPHOSPHORYL DIESTER PHOSPHODIESTERASE"/>
    <property type="match status" value="1"/>
</dbReference>
<organism evidence="10 11">
    <name type="scientific">Cavia porcellus</name>
    <name type="common">Guinea pig</name>
    <dbReference type="NCBI Taxonomy" id="10141"/>
    <lineage>
        <taxon>Eukaryota</taxon>
        <taxon>Metazoa</taxon>
        <taxon>Chordata</taxon>
        <taxon>Craniata</taxon>
        <taxon>Vertebrata</taxon>
        <taxon>Euteleostomi</taxon>
        <taxon>Mammalia</taxon>
        <taxon>Eutheria</taxon>
        <taxon>Euarchontoglires</taxon>
        <taxon>Glires</taxon>
        <taxon>Rodentia</taxon>
        <taxon>Hystricomorpha</taxon>
        <taxon>Caviidae</taxon>
        <taxon>Cavia</taxon>
    </lineage>
</organism>
<evidence type="ECO:0000256" key="1">
    <source>
        <dbReference type="ARBA" id="ARBA00004141"/>
    </source>
</evidence>
<dbReference type="GO" id="GO:0006629">
    <property type="term" value="P:lipid metabolic process"/>
    <property type="evidence" value="ECO:0007669"/>
    <property type="project" value="InterPro"/>
</dbReference>
<reference evidence="11" key="1">
    <citation type="journal article" date="2011" name="Nature">
        <title>A high-resolution map of human evolutionary constraint using 29 mammals.</title>
        <authorList>
            <person name="Lindblad-Toh K."/>
            <person name="Garber M."/>
            <person name="Zuk O."/>
            <person name="Lin M.F."/>
            <person name="Parker B.J."/>
            <person name="Washietl S."/>
            <person name="Kheradpour P."/>
            <person name="Ernst J."/>
            <person name="Jordan G."/>
            <person name="Mauceli E."/>
            <person name="Ward L.D."/>
            <person name="Lowe C.B."/>
            <person name="Holloway A.K."/>
            <person name="Clamp M."/>
            <person name="Gnerre S."/>
            <person name="Alfoldi J."/>
            <person name="Beal K."/>
            <person name="Chang J."/>
            <person name="Clawson H."/>
            <person name="Cuff J."/>
            <person name="Di Palma F."/>
            <person name="Fitzgerald S."/>
            <person name="Flicek P."/>
            <person name="Guttman M."/>
            <person name="Hubisz M.J."/>
            <person name="Jaffe D.B."/>
            <person name="Jungreis I."/>
            <person name="Kent W.J."/>
            <person name="Kostka D."/>
            <person name="Lara M."/>
            <person name="Martins A.L."/>
            <person name="Massingham T."/>
            <person name="Moltke I."/>
            <person name="Raney B.J."/>
            <person name="Rasmussen M.D."/>
            <person name="Robinson J."/>
            <person name="Stark A."/>
            <person name="Vilella A.J."/>
            <person name="Wen J."/>
            <person name="Xie X."/>
            <person name="Zody M.C."/>
            <person name="Baldwin J."/>
            <person name="Bloom T."/>
            <person name="Chin C.W."/>
            <person name="Heiman D."/>
            <person name="Nicol R."/>
            <person name="Nusbaum C."/>
            <person name="Young S."/>
            <person name="Wilkinson J."/>
            <person name="Worley K.C."/>
            <person name="Kovar C.L."/>
            <person name="Muzny D.M."/>
            <person name="Gibbs R.A."/>
            <person name="Cree A."/>
            <person name="Dihn H.H."/>
            <person name="Fowler G."/>
            <person name="Jhangiani S."/>
            <person name="Joshi V."/>
            <person name="Lee S."/>
            <person name="Lewis L.R."/>
            <person name="Nazareth L.V."/>
            <person name="Okwuonu G."/>
            <person name="Santibanez J."/>
            <person name="Warren W.C."/>
            <person name="Mardis E.R."/>
            <person name="Weinstock G.M."/>
            <person name="Wilson R.K."/>
            <person name="Delehaunty K."/>
            <person name="Dooling D."/>
            <person name="Fronik C."/>
            <person name="Fulton L."/>
            <person name="Fulton B."/>
            <person name="Graves T."/>
            <person name="Minx P."/>
            <person name="Sodergren E."/>
            <person name="Birney E."/>
            <person name="Margulies E.H."/>
            <person name="Herrero J."/>
            <person name="Green E.D."/>
            <person name="Haussler D."/>
            <person name="Siepel A."/>
            <person name="Goldman N."/>
            <person name="Pollard K.S."/>
            <person name="Pedersen J.S."/>
            <person name="Lander E.S."/>
            <person name="Kellis M."/>
        </authorList>
    </citation>
    <scope>NUCLEOTIDE SEQUENCE [LARGE SCALE GENOMIC DNA]</scope>
    <source>
        <strain evidence="11">2N</strain>
    </source>
</reference>
<keyword evidence="7" id="KW-0325">Glycoprotein</keyword>
<feature type="domain" description="GP-PDE" evidence="9">
    <location>
        <begin position="257"/>
        <end position="516"/>
    </location>
</feature>
<keyword evidence="3 8" id="KW-0812">Transmembrane</keyword>
<dbReference type="PANTHER" id="PTHR23344:SF13">
    <property type="entry name" value="GLYCEROPHOSPHODIESTER PHOSPHODIESTERASE DOMAIN-CONTAINING PROTEIN 4"/>
    <property type="match status" value="1"/>
</dbReference>
<feature type="transmembrane region" description="Helical" evidence="8">
    <location>
        <begin position="64"/>
        <end position="84"/>
    </location>
</feature>
<evidence type="ECO:0000256" key="3">
    <source>
        <dbReference type="ARBA" id="ARBA00022692"/>
    </source>
</evidence>
<dbReference type="InterPro" id="IPR017946">
    <property type="entry name" value="PLC-like_Pdiesterase_TIM-brl"/>
</dbReference>
<evidence type="ECO:0000259" key="9">
    <source>
        <dbReference type="PROSITE" id="PS51704"/>
    </source>
</evidence>
<evidence type="ECO:0000313" key="11">
    <source>
        <dbReference type="Proteomes" id="UP000005447"/>
    </source>
</evidence>
<dbReference type="Bgee" id="ENSCPOG00000008503">
    <property type="expression patterns" value="Expressed in testis"/>
</dbReference>
<name>H0VCI3_CAVPO</name>
<dbReference type="FunCoup" id="H0VCI3">
    <property type="interactions" value="223"/>
</dbReference>
<evidence type="ECO:0000256" key="6">
    <source>
        <dbReference type="ARBA" id="ARBA00023136"/>
    </source>
</evidence>
<dbReference type="EMBL" id="AAKN02038030">
    <property type="status" value="NOT_ANNOTATED_CDS"/>
    <property type="molecule type" value="Genomic_DNA"/>
</dbReference>
<keyword evidence="6 8" id="KW-0472">Membrane</keyword>
<feature type="transmembrane region" description="Helical" evidence="8">
    <location>
        <begin position="530"/>
        <end position="551"/>
    </location>
</feature>
<evidence type="ECO:0000256" key="8">
    <source>
        <dbReference type="SAM" id="Phobius"/>
    </source>
</evidence>
<dbReference type="PROSITE" id="PS51704">
    <property type="entry name" value="GP_PDE"/>
    <property type="match status" value="1"/>
</dbReference>
<reference evidence="10" key="2">
    <citation type="submission" date="2025-08" db="UniProtKB">
        <authorList>
            <consortium name="Ensembl"/>
        </authorList>
    </citation>
    <scope>IDENTIFICATION</scope>
    <source>
        <strain evidence="10">2N</strain>
    </source>
</reference>
<dbReference type="Ensembl" id="ENSCPOT00000008580.3">
    <property type="protein sequence ID" value="ENSCPOP00000007644.3"/>
    <property type="gene ID" value="ENSCPOG00000008503.4"/>
</dbReference>
<evidence type="ECO:0000256" key="4">
    <source>
        <dbReference type="ARBA" id="ARBA00022801"/>
    </source>
</evidence>
<dbReference type="AlphaFoldDB" id="H0VCI3"/>
<dbReference type="GO" id="GO:0008889">
    <property type="term" value="F:glycerophosphodiester phosphodiesterase activity"/>
    <property type="evidence" value="ECO:0007669"/>
    <property type="project" value="TreeGrafter"/>
</dbReference>
<dbReference type="Proteomes" id="UP000005447">
    <property type="component" value="Unassembled WGS sequence"/>
</dbReference>
<keyword evidence="11" id="KW-1185">Reference proteome</keyword>
<dbReference type="InterPro" id="IPR030395">
    <property type="entry name" value="GP_PDE_dom"/>
</dbReference>
<sequence>MPRKVSRVESWTEETGQHDSWTSRIFNYKCYIVFLTGCYSCHWKFRRWEKTKLGSCCCTWREQVFCTFLVIAFIMSVVMLFTWIETSNEYFGFNWVVFLLTGYWFFWSILMLSLFGILTAYTLLLLVSSASYFSFLNGPARYSYLFGLSLKLLALFVLIYLIFAPYVHLSCITLMVIISWPLIIYLAHLEREIRIRRSRISYYEKERLKKCNIFTRLKALQLAVGLPFVFILLCLYAMPLGIYSPCIQEREELGPKPVFFAHRGSPMVAPENTIMAFEKAVEEGAYGLETDVHISIDQVPFLMHDYDLRRTTNIREVMPKAAYHHPSSFPWSNLSKLNAGKWFLRPETRPYLYMKPISEADKKRAGNQSIPQLTDLLELAKKERKTVIFDLFGPPRHHPLRHTYVHRVVSVILASKIEQHLIFWLPGHDRDYVKFIAPGFQHVGRLFPIDRLIKENISIINVDYKRLFYNGLKDYKAANIYINLYLVNEPWIFSLAWCSRINSVTTDNIPLLSQLNHPHFFMTPRYYMCIWLIMDIISAIFIYAIFCFHWWRELKNEKLLEASRIFEGKVRGLALLFSSFLLIASRRQSLLFISLTSSEGKWGIWVMGPGRS</sequence>
<feature type="transmembrane region" description="Helical" evidence="8">
    <location>
        <begin position="142"/>
        <end position="161"/>
    </location>
</feature>
<dbReference type="EMBL" id="AAKN02038029">
    <property type="status" value="NOT_ANNOTATED_CDS"/>
    <property type="molecule type" value="Genomic_DNA"/>
</dbReference>
<dbReference type="GO" id="GO:0016020">
    <property type="term" value="C:membrane"/>
    <property type="evidence" value="ECO:0007669"/>
    <property type="project" value="UniProtKB-SubCell"/>
</dbReference>
<comment type="subcellular location">
    <subcellularLocation>
        <location evidence="1">Membrane</location>
        <topology evidence="1">Multi-pass membrane protein</topology>
    </subcellularLocation>
</comment>
<evidence type="ECO:0000256" key="5">
    <source>
        <dbReference type="ARBA" id="ARBA00022989"/>
    </source>
</evidence>
<keyword evidence="5 8" id="KW-1133">Transmembrane helix</keyword>
<gene>
    <name evidence="10" type="primary">GDPD4</name>
</gene>
<feature type="transmembrane region" description="Helical" evidence="8">
    <location>
        <begin position="219"/>
        <end position="238"/>
    </location>
</feature>
<feature type="transmembrane region" description="Helical" evidence="8">
    <location>
        <begin position="167"/>
        <end position="189"/>
    </location>
</feature>
<comment type="similarity">
    <text evidence="2">Belongs to the glycerophosphoryl diester phosphodiesterase family.</text>
</comment>
<evidence type="ECO:0000313" key="10">
    <source>
        <dbReference type="Ensembl" id="ENSCPOP00000007644.3"/>
    </source>
</evidence>
<dbReference type="OMA" id="HDRRYVR"/>
<evidence type="ECO:0000256" key="7">
    <source>
        <dbReference type="ARBA" id="ARBA00023180"/>
    </source>
</evidence>
<reference evidence="10" key="3">
    <citation type="submission" date="2025-09" db="UniProtKB">
        <authorList>
            <consortium name="Ensembl"/>
        </authorList>
    </citation>
    <scope>IDENTIFICATION</scope>
    <source>
        <strain evidence="10">2N</strain>
    </source>
</reference>
<dbReference type="HOGENOM" id="CLU_024259_2_0_1"/>